<accession>A0A915K3B8</accession>
<evidence type="ECO:0000313" key="1">
    <source>
        <dbReference type="Proteomes" id="UP000887565"/>
    </source>
</evidence>
<dbReference type="WBParaSite" id="nRc.2.0.1.t32816-RA">
    <property type="protein sequence ID" value="nRc.2.0.1.t32816-RA"/>
    <property type="gene ID" value="nRc.2.0.1.g32816"/>
</dbReference>
<keyword evidence="1" id="KW-1185">Reference proteome</keyword>
<dbReference type="Proteomes" id="UP000887565">
    <property type="component" value="Unplaced"/>
</dbReference>
<protein>
    <submittedName>
        <fullName evidence="2">Uncharacterized protein</fullName>
    </submittedName>
</protein>
<evidence type="ECO:0000313" key="2">
    <source>
        <dbReference type="WBParaSite" id="nRc.2.0.1.t32816-RA"/>
    </source>
</evidence>
<proteinExistence type="predicted"/>
<sequence>MECAERFKLLTIRSVPSKKGKSFWFNVRRAAGMDLIQRLAPDVSTLMLSLMQQVHYKEIRRVQPT</sequence>
<dbReference type="AlphaFoldDB" id="A0A915K3B8"/>
<reference evidence="2" key="1">
    <citation type="submission" date="2022-11" db="UniProtKB">
        <authorList>
            <consortium name="WormBaseParasite"/>
        </authorList>
    </citation>
    <scope>IDENTIFICATION</scope>
</reference>
<organism evidence="1 2">
    <name type="scientific">Romanomermis culicivorax</name>
    <name type="common">Nematode worm</name>
    <dbReference type="NCBI Taxonomy" id="13658"/>
    <lineage>
        <taxon>Eukaryota</taxon>
        <taxon>Metazoa</taxon>
        <taxon>Ecdysozoa</taxon>
        <taxon>Nematoda</taxon>
        <taxon>Enoplea</taxon>
        <taxon>Dorylaimia</taxon>
        <taxon>Mermithida</taxon>
        <taxon>Mermithoidea</taxon>
        <taxon>Mermithidae</taxon>
        <taxon>Romanomermis</taxon>
    </lineage>
</organism>
<name>A0A915K3B8_ROMCU</name>